<sequence>MVYADGQPAPYEGNLNVKLDLSKYRGKGYKVLVYRNNQIEELEIDKQMIASKDVEEMVPFAVLAEKSEISKAVDHIKDTVKTGDNSSVLLLFGIVVVAGSVAGGVIYWRKKKAKK</sequence>
<dbReference type="NCBIfam" id="TIGR01167">
    <property type="entry name" value="LPXTG_anchor"/>
    <property type="match status" value="1"/>
</dbReference>
<keyword evidence="1" id="KW-0472">Membrane</keyword>
<keyword evidence="1" id="KW-1133">Transmembrane helix</keyword>
<evidence type="ECO:0000256" key="1">
    <source>
        <dbReference type="SAM" id="Phobius"/>
    </source>
</evidence>
<feature type="transmembrane region" description="Helical" evidence="1">
    <location>
        <begin position="88"/>
        <end position="108"/>
    </location>
</feature>
<evidence type="ECO:0000313" key="3">
    <source>
        <dbReference type="Proteomes" id="UP000363661"/>
    </source>
</evidence>
<dbReference type="AlphaFoldDB" id="A0A564UE33"/>
<keyword evidence="3" id="KW-1185">Reference proteome</keyword>
<protein>
    <recommendedName>
        <fullName evidence="4">LPXTG cell wall anchor domain-containing protein</fullName>
    </recommendedName>
</protein>
<reference evidence="2 3" key="1">
    <citation type="submission" date="2019-07" db="EMBL/GenBank/DDBJ databases">
        <authorList>
            <person name="Hibberd C M."/>
            <person name="Gehrig L. J."/>
            <person name="Chang H.-W."/>
            <person name="Venkatesh S."/>
        </authorList>
    </citation>
    <scope>NUCLEOTIDE SEQUENCE [LARGE SCALE GENOMIC DNA]</scope>
    <source>
        <strain evidence="2">Ruminococcus_torques_SSTS_Bg7063</strain>
    </source>
</reference>
<keyword evidence="1" id="KW-0812">Transmembrane</keyword>
<organism evidence="2 3">
    <name type="scientific">[Ruminococcus] torques</name>
    <dbReference type="NCBI Taxonomy" id="33039"/>
    <lineage>
        <taxon>Bacteria</taxon>
        <taxon>Bacillati</taxon>
        <taxon>Bacillota</taxon>
        <taxon>Clostridia</taxon>
        <taxon>Lachnospirales</taxon>
        <taxon>Lachnospiraceae</taxon>
        <taxon>Mediterraneibacter</taxon>
    </lineage>
</organism>
<dbReference type="RefSeq" id="WP_144367611.1">
    <property type="nucleotide sequence ID" value="NZ_CABHNA010000077.1"/>
</dbReference>
<evidence type="ECO:0000313" key="2">
    <source>
        <dbReference type="EMBL" id="VUX17777.1"/>
    </source>
</evidence>
<name>A0A564UE33_9FIRM</name>
<dbReference type="Proteomes" id="UP000363661">
    <property type="component" value="Unassembled WGS sequence"/>
</dbReference>
<accession>A0A564UE33</accession>
<gene>
    <name evidence="2" type="ORF">RTSSTS7063_02351</name>
</gene>
<dbReference type="EMBL" id="CABHNA010000077">
    <property type="protein sequence ID" value="VUX17777.1"/>
    <property type="molecule type" value="Genomic_DNA"/>
</dbReference>
<proteinExistence type="predicted"/>
<evidence type="ECO:0008006" key="4">
    <source>
        <dbReference type="Google" id="ProtNLM"/>
    </source>
</evidence>